<keyword evidence="1" id="KW-0732">Signal</keyword>
<evidence type="ECO:0000313" key="3">
    <source>
        <dbReference type="EMBL" id="TFE87819.1"/>
    </source>
</evidence>
<dbReference type="Pfam" id="PF09699">
    <property type="entry name" value="Paired_CXXCH_1"/>
    <property type="match status" value="1"/>
</dbReference>
<protein>
    <recommendedName>
        <fullName evidence="2">Doubled CXXCH motif domain-containing protein</fullName>
    </recommendedName>
</protein>
<evidence type="ECO:0000313" key="4">
    <source>
        <dbReference type="Proteomes" id="UP000298246"/>
    </source>
</evidence>
<dbReference type="Gene3D" id="1.10.1130.10">
    <property type="entry name" value="Flavocytochrome C3, Chain A"/>
    <property type="match status" value="1"/>
</dbReference>
<evidence type="ECO:0000259" key="2">
    <source>
        <dbReference type="Pfam" id="PF09699"/>
    </source>
</evidence>
<organism evidence="3 4">
    <name type="scientific">Paenibacillus athensensis</name>
    <dbReference type="NCBI Taxonomy" id="1967502"/>
    <lineage>
        <taxon>Bacteria</taxon>
        <taxon>Bacillati</taxon>
        <taxon>Bacillota</taxon>
        <taxon>Bacilli</taxon>
        <taxon>Bacillales</taxon>
        <taxon>Paenibacillaceae</taxon>
        <taxon>Paenibacillus</taxon>
    </lineage>
</organism>
<dbReference type="EMBL" id="MYFO01000012">
    <property type="protein sequence ID" value="TFE87819.1"/>
    <property type="molecule type" value="Genomic_DNA"/>
</dbReference>
<sequence length="454" mass="48458">MKRLLGIFTLALLALLFASAGAEARTVNVEASQDGTGSSAIVTLKWKFTAGDRLFRTFDGDNWTELTIPAATADGNVTVKDDNNGSGFVKGSNVFYEIRDAGYDADTTKRSTSTKQSHIKRVNMFIDSGNPTVENAHGNYVSNTNACASCHVNHKGKSAAKQLLKTDTVRALCETCHTAAAAGSKYLVDYGAVRDKNGDFTPAPAGPITKGTETELFGAAVPNDPALAAKGIKKATSGHPYTGVYKAQGDSLNLGLSADKKSTVLLETRSMQCTSCHQAHPNDNNFRLLKSVNSTYAAVAPSTTLTATVTPVVIEAYAVNTDGTKETVRYKSGATQFCEQCHKAFHPTTGTTSTFNGETFFIHPSEKAMNLHGALLTSNLPLQNAKDLAPGDSPNNITLDNGKTKDSYITCITCHYSHGTPNAGEQKSNFIPGKTSTMLNRMDYVGVCQECHKK</sequence>
<evidence type="ECO:0000256" key="1">
    <source>
        <dbReference type="SAM" id="SignalP"/>
    </source>
</evidence>
<proteinExistence type="predicted"/>
<dbReference type="InterPro" id="IPR010177">
    <property type="entry name" value="Paired_CXXCH_1"/>
</dbReference>
<accession>A0A4Y8Q1X6</accession>
<dbReference type="AlphaFoldDB" id="A0A4Y8Q1X6"/>
<dbReference type="InterPro" id="IPR036280">
    <property type="entry name" value="Multihaem_cyt_sf"/>
</dbReference>
<reference evidence="3 4" key="1">
    <citation type="submission" date="2017-03" db="EMBL/GenBank/DDBJ databases">
        <title>Isolation of Levoglucosan Utilizing Bacteria.</title>
        <authorList>
            <person name="Arya A.S."/>
        </authorList>
    </citation>
    <scope>NUCLEOTIDE SEQUENCE [LARGE SCALE GENOMIC DNA]</scope>
    <source>
        <strain evidence="3 4">MEC069</strain>
    </source>
</reference>
<name>A0A4Y8Q1X6_9BACL</name>
<comment type="caution">
    <text evidence="3">The sequence shown here is derived from an EMBL/GenBank/DDBJ whole genome shotgun (WGS) entry which is preliminary data.</text>
</comment>
<feature type="chain" id="PRO_5021346881" description="Doubled CXXCH motif domain-containing protein" evidence="1">
    <location>
        <begin position="25"/>
        <end position="454"/>
    </location>
</feature>
<feature type="domain" description="Doubled CXXCH motif" evidence="2">
    <location>
        <begin position="144"/>
        <end position="181"/>
    </location>
</feature>
<dbReference type="SUPFAM" id="SSF48695">
    <property type="entry name" value="Multiheme cytochromes"/>
    <property type="match status" value="1"/>
</dbReference>
<gene>
    <name evidence="3" type="ORF">B5M42_11480</name>
</gene>
<dbReference type="OrthoDB" id="10939at2"/>
<feature type="signal peptide" evidence="1">
    <location>
        <begin position="1"/>
        <end position="24"/>
    </location>
</feature>
<keyword evidence="4" id="KW-1185">Reference proteome</keyword>
<dbReference type="RefSeq" id="WP_134752883.1">
    <property type="nucleotide sequence ID" value="NZ_MYFO02000012.1"/>
</dbReference>
<dbReference type="Proteomes" id="UP000298246">
    <property type="component" value="Unassembled WGS sequence"/>
</dbReference>